<feature type="domain" description="Disease resistance protein At4g27190-like leucine-rich repeats" evidence="2">
    <location>
        <begin position="2"/>
        <end position="41"/>
    </location>
</feature>
<dbReference type="EMBL" id="JACBKZ010000010">
    <property type="protein sequence ID" value="KAF5941146.1"/>
    <property type="molecule type" value="Genomic_DNA"/>
</dbReference>
<dbReference type="AlphaFoldDB" id="A0A7J7GNY3"/>
<dbReference type="PANTHER" id="PTHR33463:SF198">
    <property type="entry name" value="RPP4C3"/>
    <property type="match status" value="1"/>
</dbReference>
<evidence type="ECO:0000313" key="3">
    <source>
        <dbReference type="EMBL" id="KAF5941146.1"/>
    </source>
</evidence>
<dbReference type="Gene3D" id="3.80.10.10">
    <property type="entry name" value="Ribonuclease Inhibitor"/>
    <property type="match status" value="1"/>
</dbReference>
<name>A0A7J7GNY3_CAMSI</name>
<evidence type="ECO:0000259" key="2">
    <source>
        <dbReference type="Pfam" id="PF23247"/>
    </source>
</evidence>
<reference evidence="3 4" key="2">
    <citation type="submission" date="2020-07" db="EMBL/GenBank/DDBJ databases">
        <title>Genome assembly of wild tea tree DASZ reveals pedigree and selection history of tea varieties.</title>
        <authorList>
            <person name="Zhang W."/>
        </authorList>
    </citation>
    <scope>NUCLEOTIDE SEQUENCE [LARGE SCALE GENOMIC DNA]</scope>
    <source>
        <strain evidence="4">cv. G240</strain>
        <tissue evidence="3">Leaf</tissue>
    </source>
</reference>
<keyword evidence="4" id="KW-1185">Reference proteome</keyword>
<organism evidence="3 4">
    <name type="scientific">Camellia sinensis</name>
    <name type="common">Tea plant</name>
    <name type="synonym">Thea sinensis</name>
    <dbReference type="NCBI Taxonomy" id="4442"/>
    <lineage>
        <taxon>Eukaryota</taxon>
        <taxon>Viridiplantae</taxon>
        <taxon>Streptophyta</taxon>
        <taxon>Embryophyta</taxon>
        <taxon>Tracheophyta</taxon>
        <taxon>Spermatophyta</taxon>
        <taxon>Magnoliopsida</taxon>
        <taxon>eudicotyledons</taxon>
        <taxon>Gunneridae</taxon>
        <taxon>Pentapetalae</taxon>
        <taxon>asterids</taxon>
        <taxon>Ericales</taxon>
        <taxon>Theaceae</taxon>
        <taxon>Camellia</taxon>
    </lineage>
</organism>
<evidence type="ECO:0000313" key="4">
    <source>
        <dbReference type="Proteomes" id="UP000593564"/>
    </source>
</evidence>
<gene>
    <name evidence="3" type="ORF">HYC85_022313</name>
</gene>
<protein>
    <recommendedName>
        <fullName evidence="2">Disease resistance protein At4g27190-like leucine-rich repeats domain-containing protein</fullName>
    </recommendedName>
</protein>
<dbReference type="InterPro" id="IPR057135">
    <property type="entry name" value="At4g27190-like_LRR"/>
</dbReference>
<dbReference type="PANTHER" id="PTHR33463">
    <property type="entry name" value="NB-ARC DOMAIN-CONTAINING PROTEIN-RELATED"/>
    <property type="match status" value="1"/>
</dbReference>
<dbReference type="Proteomes" id="UP000593564">
    <property type="component" value="Unassembled WGS sequence"/>
</dbReference>
<feature type="domain" description="Disease resistance protein At4g27190-like leucine-rich repeats" evidence="2">
    <location>
        <begin position="50"/>
        <end position="154"/>
    </location>
</feature>
<evidence type="ECO:0000256" key="1">
    <source>
        <dbReference type="ARBA" id="ARBA00022821"/>
    </source>
</evidence>
<dbReference type="InterPro" id="IPR032675">
    <property type="entry name" value="LRR_dom_sf"/>
</dbReference>
<accession>A0A7J7GNY3</accession>
<sequence>MVEDCHRLVKNVVPAHLLEMSPNLEKVEIYNCDLVEDVFGFGGQDGFPLENIRMLIVRCCDKLRNLFSPSIARGLVHLQELIIDDCSMMEEVVANEDGEHSGGGRIYSTLFPQLKHLELRGLSSLGRFCHVIHDWEMPFLDHMAVLNCPKMQTFSPGFVHAPNLQCVKVEEQNWWDSKGKRVECIWIDDLNKTIQHLFEKQQQEEEEEDEE</sequence>
<proteinExistence type="predicted"/>
<dbReference type="InterPro" id="IPR050905">
    <property type="entry name" value="Plant_NBS-LRR"/>
</dbReference>
<dbReference type="Pfam" id="PF23247">
    <property type="entry name" value="LRR_RPS2"/>
    <property type="match status" value="2"/>
</dbReference>
<comment type="caution">
    <text evidence="3">The sequence shown here is derived from an EMBL/GenBank/DDBJ whole genome shotgun (WGS) entry which is preliminary data.</text>
</comment>
<reference evidence="4" key="1">
    <citation type="journal article" date="2020" name="Nat. Commun.">
        <title>Genome assembly of wild tea tree DASZ reveals pedigree and selection history of tea varieties.</title>
        <authorList>
            <person name="Zhang W."/>
            <person name="Zhang Y."/>
            <person name="Qiu H."/>
            <person name="Guo Y."/>
            <person name="Wan H."/>
            <person name="Zhang X."/>
            <person name="Scossa F."/>
            <person name="Alseekh S."/>
            <person name="Zhang Q."/>
            <person name="Wang P."/>
            <person name="Xu L."/>
            <person name="Schmidt M.H."/>
            <person name="Jia X."/>
            <person name="Li D."/>
            <person name="Zhu A."/>
            <person name="Guo F."/>
            <person name="Chen W."/>
            <person name="Ni D."/>
            <person name="Usadel B."/>
            <person name="Fernie A.R."/>
            <person name="Wen W."/>
        </authorList>
    </citation>
    <scope>NUCLEOTIDE SEQUENCE [LARGE SCALE GENOMIC DNA]</scope>
    <source>
        <strain evidence="4">cv. G240</strain>
    </source>
</reference>
<keyword evidence="1" id="KW-0611">Plant defense</keyword>
<dbReference type="SUPFAM" id="SSF52047">
    <property type="entry name" value="RNI-like"/>
    <property type="match status" value="1"/>
</dbReference>